<dbReference type="Gene3D" id="2.60.40.2340">
    <property type="match status" value="1"/>
</dbReference>
<evidence type="ECO:0000313" key="2">
    <source>
        <dbReference type="EMBL" id="MCZ8371717.1"/>
    </source>
</evidence>
<dbReference type="InterPro" id="IPR025112">
    <property type="entry name" value="PCMD"/>
</dbReference>
<gene>
    <name evidence="2" type="ORF">O6P32_03230</name>
</gene>
<reference evidence="2" key="1">
    <citation type="submission" date="2022-12" db="EMBL/GenBank/DDBJ databases">
        <title>Phocaeicola acetigenes sp. nov., isolated feces from a healthy human.</title>
        <authorList>
            <person name="Do H."/>
            <person name="Ha Y.B."/>
            <person name="Kim J.-S."/>
            <person name="Suh M.K."/>
            <person name="Kim H.S."/>
            <person name="Lee J.-S."/>
        </authorList>
    </citation>
    <scope>NUCLEOTIDE SEQUENCE</scope>
    <source>
        <strain evidence="2">KGMB11183</strain>
    </source>
</reference>
<evidence type="ECO:0000259" key="1">
    <source>
        <dbReference type="Pfam" id="PF13201"/>
    </source>
</evidence>
<dbReference type="InterPro" id="IPR038653">
    <property type="entry name" value="Put_CMD_sf"/>
</dbReference>
<dbReference type="EMBL" id="JAPZVM010000002">
    <property type="protein sequence ID" value="MCZ8371717.1"/>
    <property type="molecule type" value="Genomic_DNA"/>
</dbReference>
<organism evidence="2 3">
    <name type="scientific">Phocaeicola acetigenes</name>
    <dbReference type="NCBI Taxonomy" id="3016083"/>
    <lineage>
        <taxon>Bacteria</taxon>
        <taxon>Pseudomonadati</taxon>
        <taxon>Bacteroidota</taxon>
        <taxon>Bacteroidia</taxon>
        <taxon>Bacteroidales</taxon>
        <taxon>Bacteroidaceae</taxon>
        <taxon>Phocaeicola</taxon>
    </lineage>
</organism>
<keyword evidence="3" id="KW-1185">Reference proteome</keyword>
<dbReference type="Proteomes" id="UP001141933">
    <property type="component" value="Unassembled WGS sequence"/>
</dbReference>
<dbReference type="Gene3D" id="2.60.120.890">
    <property type="entry name" value="BT2081, beta-jelly-roll domain"/>
    <property type="match status" value="1"/>
</dbReference>
<sequence>MKLTHVFTSILLVIASTSCIQDEALNVEAAIDGCSGANIQLLNINEISREIDIYVFDGANTAAQELNFELPEGASIVPDKKEAGDNPPYYDFSTQTQRNFTVTSEDGNNHSTYTLNMYKIKLPLEYSFENLREINPYHILYITDINGIMQWASGNPGYKLCGMAKSAEDYPTVQTSGGKEGKCITLTTRSTGSFGSMTKMPIAAGNLFVGSFDATNAVIAPLQATQFGFTFTRKPIRMTGYYKYKAGDVFTDKAGQVVSGKTDTGDIYAVLYEAPTSDFSLDGDLFTPGNEKAQHIVALARIEKTIETDQWTSFDLPFEPQNGKTIDEDGLKNGKYKLAVVFSSSIRGAYFEGAVGSQLQIDEVKIECEEEN</sequence>
<proteinExistence type="predicted"/>
<feature type="domain" description="Putative carbohydrate metabolism" evidence="1">
    <location>
        <begin position="127"/>
        <end position="366"/>
    </location>
</feature>
<comment type="caution">
    <text evidence="2">The sequence shown here is derived from an EMBL/GenBank/DDBJ whole genome shotgun (WGS) entry which is preliminary data.</text>
</comment>
<dbReference type="Pfam" id="PF13201">
    <property type="entry name" value="PCMD"/>
    <property type="match status" value="1"/>
</dbReference>
<evidence type="ECO:0000313" key="3">
    <source>
        <dbReference type="Proteomes" id="UP001141933"/>
    </source>
</evidence>
<name>A0ABT4PF87_9BACT</name>
<dbReference type="PROSITE" id="PS51257">
    <property type="entry name" value="PROKAR_LIPOPROTEIN"/>
    <property type="match status" value="1"/>
</dbReference>
<accession>A0ABT4PF87</accession>
<dbReference type="RefSeq" id="WP_269876779.1">
    <property type="nucleotide sequence ID" value="NZ_JAPZVM010000002.1"/>
</dbReference>
<protein>
    <submittedName>
        <fullName evidence="2">PCMD domain-containing protein</fullName>
    </submittedName>
</protein>